<reference evidence="1 2" key="1">
    <citation type="journal article" date="2012" name="PLoS Pathog.">
        <title>Diverse lifestyles and strategies of plant pathogenesis encoded in the genomes of eighteen Dothideomycetes fungi.</title>
        <authorList>
            <person name="Ohm R.A."/>
            <person name="Feau N."/>
            <person name="Henrissat B."/>
            <person name="Schoch C.L."/>
            <person name="Horwitz B.A."/>
            <person name="Barry K.W."/>
            <person name="Condon B.J."/>
            <person name="Copeland A.C."/>
            <person name="Dhillon B."/>
            <person name="Glaser F."/>
            <person name="Hesse C.N."/>
            <person name="Kosti I."/>
            <person name="LaButti K."/>
            <person name="Lindquist E.A."/>
            <person name="Lucas S."/>
            <person name="Salamov A.A."/>
            <person name="Bradshaw R.E."/>
            <person name="Ciuffetti L."/>
            <person name="Hamelin R.C."/>
            <person name="Kema G.H.J."/>
            <person name="Lawrence C."/>
            <person name="Scott J.A."/>
            <person name="Spatafora J.W."/>
            <person name="Turgeon B.G."/>
            <person name="de Wit P.J.G.M."/>
            <person name="Zhong S."/>
            <person name="Goodwin S.B."/>
            <person name="Grigoriev I.V."/>
        </authorList>
    </citation>
    <scope>NUCLEOTIDE SEQUENCE [LARGE SCALE GENOMIC DNA]</scope>
    <source>
        <strain evidence="1 2">CIRAD86</strain>
    </source>
</reference>
<dbReference type="KEGG" id="pfj:MYCFIDRAFT_172864"/>
<sequence length="470" mass="54246">MKFRNLGMPLSVNPSRTPLPASLKARHGWSLLEFELAIQALNASRKAVLWIRVIRQRPLRDLAKAAPKVNDFDRGEKQAGRRTSHLLQDDRLMRIHLCFVCAQPCTLCDFCHDPYAGCLMDKTACLMHKTERSIRGLTPTSTLYRYQPKHIQQEHDSIKTALQMGPSRTCCIRSLSLKRLKNSSAFQSFARTRAPSCWLRSEAYPQATLSRSPALAQLSFGPKHRIEIDRPVRTLADFAIVAWPWTNKASMLKIDISDVQNLHSSNKAHRPKIRDGLYEGIRKSISSTKIPSSTQQQTHQSKAETHYIQDADQEHRRHHCGLLGRQRHCWPIANSKRETDSFPRANKIDAASINHMAHEALSRAGGDEKPTDEQIRELINKVTGAATATATAKRQNNANQWAWDNPYWNRYSWSYNGLTANYYCYTGGSYCYYAQWNRSYNGYLWWGYYNAYSWPVNYSRNWKTWNYWGW</sequence>
<dbReference type="GeneID" id="19332878"/>
<dbReference type="Proteomes" id="UP000016932">
    <property type="component" value="Unassembled WGS sequence"/>
</dbReference>
<organism evidence="1 2">
    <name type="scientific">Pseudocercospora fijiensis (strain CIRAD86)</name>
    <name type="common">Black leaf streak disease fungus</name>
    <name type="synonym">Mycosphaerella fijiensis</name>
    <dbReference type="NCBI Taxonomy" id="383855"/>
    <lineage>
        <taxon>Eukaryota</taxon>
        <taxon>Fungi</taxon>
        <taxon>Dikarya</taxon>
        <taxon>Ascomycota</taxon>
        <taxon>Pezizomycotina</taxon>
        <taxon>Dothideomycetes</taxon>
        <taxon>Dothideomycetidae</taxon>
        <taxon>Mycosphaerellales</taxon>
        <taxon>Mycosphaerellaceae</taxon>
        <taxon>Pseudocercospora</taxon>
    </lineage>
</organism>
<dbReference type="RefSeq" id="XP_007924431.1">
    <property type="nucleotide sequence ID" value="XM_007926240.1"/>
</dbReference>
<keyword evidence="2" id="KW-1185">Reference proteome</keyword>
<dbReference type="VEuPathDB" id="FungiDB:MYCFIDRAFT_172864"/>
<proteinExistence type="predicted"/>
<evidence type="ECO:0000313" key="2">
    <source>
        <dbReference type="Proteomes" id="UP000016932"/>
    </source>
</evidence>
<evidence type="ECO:0000313" key="1">
    <source>
        <dbReference type="EMBL" id="EME83786.1"/>
    </source>
</evidence>
<dbReference type="AlphaFoldDB" id="M3AGW2"/>
<name>M3AGW2_PSEFD</name>
<dbReference type="HOGENOM" id="CLU_581555_0_0_1"/>
<dbReference type="EMBL" id="KB446557">
    <property type="protein sequence ID" value="EME83786.1"/>
    <property type="molecule type" value="Genomic_DNA"/>
</dbReference>
<gene>
    <name evidence="1" type="ORF">MYCFIDRAFT_172864</name>
</gene>
<accession>M3AGW2</accession>
<protein>
    <submittedName>
        <fullName evidence="1">Uncharacterized protein</fullName>
    </submittedName>
</protein>